<name>A0ABU9BV82_9BURK</name>
<dbReference type="InterPro" id="IPR036369">
    <property type="entry name" value="HIPIP_sf"/>
</dbReference>
<evidence type="ECO:0000256" key="2">
    <source>
        <dbReference type="ARBA" id="ARBA00022485"/>
    </source>
</evidence>
<gene>
    <name evidence="10" type="ORF">AACH06_18305</name>
</gene>
<dbReference type="PROSITE" id="PS51373">
    <property type="entry name" value="HIPIP"/>
    <property type="match status" value="1"/>
</dbReference>
<evidence type="ECO:0000256" key="1">
    <source>
        <dbReference type="ARBA" id="ARBA00022448"/>
    </source>
</evidence>
<dbReference type="RefSeq" id="WP_341427199.1">
    <property type="nucleotide sequence ID" value="NZ_JBBUTG010000012.1"/>
</dbReference>
<comment type="function">
    <text evidence="7">Specific class of high-redox-potential 4Fe-4S ferredoxins. Functions in anaerobic electron transport in most purple and in some other photosynthetic bacteria and in at least one genus (Paracoccus) of halophilic, denitrifying bacteria.</text>
</comment>
<dbReference type="EMBL" id="JBBUTG010000012">
    <property type="protein sequence ID" value="MEK8032777.1"/>
    <property type="molecule type" value="Genomic_DNA"/>
</dbReference>
<dbReference type="InterPro" id="IPR000170">
    <property type="entry name" value="High_potential_FeS_prot"/>
</dbReference>
<keyword evidence="2 7" id="KW-0004">4Fe-4S</keyword>
<keyword evidence="4 7" id="KW-0249">Electron transport</keyword>
<dbReference type="SUPFAM" id="SSF57652">
    <property type="entry name" value="HIPIP (high potential iron protein)"/>
    <property type="match status" value="1"/>
</dbReference>
<keyword evidence="1 7" id="KW-0813">Transport</keyword>
<evidence type="ECO:0000256" key="6">
    <source>
        <dbReference type="ARBA" id="ARBA00023014"/>
    </source>
</evidence>
<feature type="chain" id="PRO_5047024722" description="High-potential iron-sulfur protein" evidence="8">
    <location>
        <begin position="35"/>
        <end position="107"/>
    </location>
</feature>
<keyword evidence="11" id="KW-1185">Reference proteome</keyword>
<evidence type="ECO:0000256" key="5">
    <source>
        <dbReference type="ARBA" id="ARBA00023004"/>
    </source>
</evidence>
<feature type="signal peptide" evidence="8">
    <location>
        <begin position="1"/>
        <end position="34"/>
    </location>
</feature>
<evidence type="ECO:0000256" key="3">
    <source>
        <dbReference type="ARBA" id="ARBA00022723"/>
    </source>
</evidence>
<evidence type="ECO:0000313" key="10">
    <source>
        <dbReference type="EMBL" id="MEK8032777.1"/>
    </source>
</evidence>
<dbReference type="Proteomes" id="UP001371218">
    <property type="component" value="Unassembled WGS sequence"/>
</dbReference>
<accession>A0ABU9BV82</accession>
<dbReference type="PROSITE" id="PS51318">
    <property type="entry name" value="TAT"/>
    <property type="match status" value="1"/>
</dbReference>
<comment type="similarity">
    <text evidence="7">Belongs to the high-potential iron-sulfur protein (HiPIP) family.</text>
</comment>
<evidence type="ECO:0000259" key="9">
    <source>
        <dbReference type="PROSITE" id="PS51373"/>
    </source>
</evidence>
<feature type="domain" description="High potential iron-sulfur proteins family profile" evidence="9">
    <location>
        <begin position="31"/>
        <end position="107"/>
    </location>
</feature>
<dbReference type="Pfam" id="PF01355">
    <property type="entry name" value="HIPIP"/>
    <property type="match status" value="1"/>
</dbReference>
<dbReference type="InterPro" id="IPR006311">
    <property type="entry name" value="TAT_signal"/>
</dbReference>
<evidence type="ECO:0000256" key="7">
    <source>
        <dbReference type="RuleBase" id="RU000620"/>
    </source>
</evidence>
<keyword evidence="8" id="KW-0732">Signal</keyword>
<evidence type="ECO:0000313" key="11">
    <source>
        <dbReference type="Proteomes" id="UP001371218"/>
    </source>
</evidence>
<comment type="subunit">
    <text evidence="7">Homodimer.</text>
</comment>
<organism evidence="10 11">
    <name type="scientific">Ideonella lacteola</name>
    <dbReference type="NCBI Taxonomy" id="2984193"/>
    <lineage>
        <taxon>Bacteria</taxon>
        <taxon>Pseudomonadati</taxon>
        <taxon>Pseudomonadota</taxon>
        <taxon>Betaproteobacteria</taxon>
        <taxon>Burkholderiales</taxon>
        <taxon>Sphaerotilaceae</taxon>
        <taxon>Ideonella</taxon>
    </lineage>
</organism>
<evidence type="ECO:0000256" key="4">
    <source>
        <dbReference type="ARBA" id="ARBA00022982"/>
    </source>
</evidence>
<reference evidence="10 11" key="1">
    <citation type="submission" date="2024-04" db="EMBL/GenBank/DDBJ databases">
        <title>Novel species of the genus Ideonella isolated from streams.</title>
        <authorList>
            <person name="Lu H."/>
        </authorList>
    </citation>
    <scope>NUCLEOTIDE SEQUENCE [LARGE SCALE GENOMIC DNA]</scope>
    <source>
        <strain evidence="10 11">DXS29W</strain>
    </source>
</reference>
<sequence>MKPRASSHSSRRRVFLLRAAACSAGLAAAVPARAARVDESDEAATALGYRHDASQVDTKKYPQYAVGQRCASCAFWQGASGDEWSGCSMFGRKHIAAGGWCIAWRKP</sequence>
<dbReference type="Gene3D" id="4.10.490.10">
    <property type="entry name" value="High potential iron-sulphur protein"/>
    <property type="match status" value="1"/>
</dbReference>
<keyword evidence="6 7" id="KW-0411">Iron-sulfur</keyword>
<protein>
    <recommendedName>
        <fullName evidence="7">High-potential iron-sulfur protein</fullName>
        <shortName evidence="7">HiPIP</shortName>
    </recommendedName>
</protein>
<proteinExistence type="inferred from homology"/>
<evidence type="ECO:0000256" key="8">
    <source>
        <dbReference type="SAM" id="SignalP"/>
    </source>
</evidence>
<keyword evidence="3 7" id="KW-0479">Metal-binding</keyword>
<keyword evidence="5 7" id="KW-0408">Iron</keyword>
<comment type="caution">
    <text evidence="10">The sequence shown here is derived from an EMBL/GenBank/DDBJ whole genome shotgun (WGS) entry which is preliminary data.</text>
</comment>